<dbReference type="PANTHER" id="PTHR36617:SF15">
    <property type="entry name" value="REVERSE TRANSCRIPTASE ZINC-BINDING DOMAIN-CONTAINING PROTEIN"/>
    <property type="match status" value="1"/>
</dbReference>
<reference evidence="1 2" key="1">
    <citation type="journal article" date="2018" name="PLoS Genet.">
        <title>Population sequencing reveals clonal diversity and ancestral inbreeding in the grapevine cultivar Chardonnay.</title>
        <authorList>
            <person name="Roach M.J."/>
            <person name="Johnson D.L."/>
            <person name="Bohlmann J."/>
            <person name="van Vuuren H.J."/>
            <person name="Jones S.J."/>
            <person name="Pretorius I.S."/>
            <person name="Schmidt S.A."/>
            <person name="Borneman A.R."/>
        </authorList>
    </citation>
    <scope>NUCLEOTIDE SEQUENCE [LARGE SCALE GENOMIC DNA]</scope>
    <source>
        <strain evidence="2">cv. Chardonnay</strain>
        <tissue evidence="1">Leaf</tissue>
    </source>
</reference>
<dbReference type="AlphaFoldDB" id="A0A438H288"/>
<sequence>MNEVVVHGLRLVLDLGVWLWGCLYEAGKYNKIQLLDLFCEAVVPCLGNSTASNHHLGSGISSSSDHSIHHQYLISEKCSFICQAIRKLYGEGVQISHLLFADGTLVFCEASQDQMAYLSWLLMWFEAISGFRINLDKRPFYVNGVWCFADKRGALWKQVVNGKYGVKDGGWSIRAVREGMRFWKDKWCRDVLLCVSFPFLYALAVAKEVWVADAWDSSVEDGILVSLGPSMIRRVLWTETKNEKFFVKSLYVALELGGVVPFPRSIIWNPCEPSKGWSLANRCFLCLIDEESIDHILIHCTKARVLWELLFALFGVTWVLPLTVRETLLR</sequence>
<dbReference type="EMBL" id="QGNW01000292">
    <property type="protein sequence ID" value="RVW78710.1"/>
    <property type="molecule type" value="Genomic_DNA"/>
</dbReference>
<name>A0A438H288_VITVI</name>
<protein>
    <recommendedName>
        <fullName evidence="3">Reverse transcriptase zinc-binding domain-containing protein</fullName>
    </recommendedName>
</protein>
<organism evidence="1 2">
    <name type="scientific">Vitis vinifera</name>
    <name type="common">Grape</name>
    <dbReference type="NCBI Taxonomy" id="29760"/>
    <lineage>
        <taxon>Eukaryota</taxon>
        <taxon>Viridiplantae</taxon>
        <taxon>Streptophyta</taxon>
        <taxon>Embryophyta</taxon>
        <taxon>Tracheophyta</taxon>
        <taxon>Spermatophyta</taxon>
        <taxon>Magnoliopsida</taxon>
        <taxon>eudicotyledons</taxon>
        <taxon>Gunneridae</taxon>
        <taxon>Pentapetalae</taxon>
        <taxon>rosids</taxon>
        <taxon>Vitales</taxon>
        <taxon>Vitaceae</taxon>
        <taxon>Viteae</taxon>
        <taxon>Vitis</taxon>
    </lineage>
</organism>
<evidence type="ECO:0000313" key="2">
    <source>
        <dbReference type="Proteomes" id="UP000288805"/>
    </source>
</evidence>
<evidence type="ECO:0000313" key="1">
    <source>
        <dbReference type="EMBL" id="RVW78710.1"/>
    </source>
</evidence>
<gene>
    <name evidence="1" type="ORF">CK203_048472</name>
</gene>
<proteinExistence type="predicted"/>
<comment type="caution">
    <text evidence="1">The sequence shown here is derived from an EMBL/GenBank/DDBJ whole genome shotgun (WGS) entry which is preliminary data.</text>
</comment>
<evidence type="ECO:0008006" key="3">
    <source>
        <dbReference type="Google" id="ProtNLM"/>
    </source>
</evidence>
<accession>A0A438H288</accession>
<dbReference type="PANTHER" id="PTHR36617">
    <property type="entry name" value="PROTEIN, PUTATIVE-RELATED"/>
    <property type="match status" value="1"/>
</dbReference>
<dbReference type="Proteomes" id="UP000288805">
    <property type="component" value="Unassembled WGS sequence"/>
</dbReference>